<dbReference type="PANTHER" id="PTHR32256:SF17">
    <property type="entry name" value="EGF-LIKE DOMAIN-CONTAINING PROTEIN"/>
    <property type="match status" value="1"/>
</dbReference>
<dbReference type="InterPro" id="IPR053369">
    <property type="entry name" value="SrfA-induced_signal"/>
</dbReference>
<name>A0A1M7P292_9BACI</name>
<dbReference type="InterPro" id="IPR032485">
    <property type="entry name" value="LRP1-like_beta_prop"/>
</dbReference>
<dbReference type="PROSITE" id="PS51257">
    <property type="entry name" value="PROKAR_LIPOPROTEIN"/>
    <property type="match status" value="1"/>
</dbReference>
<feature type="domain" description="Prolow-density lipoprotein receptor-related protein 1-like beta-propeller" evidence="1">
    <location>
        <begin position="278"/>
        <end position="547"/>
    </location>
</feature>
<gene>
    <name evidence="2" type="ORF">SAMN05216179_1920</name>
</gene>
<evidence type="ECO:0000313" key="2">
    <source>
        <dbReference type="EMBL" id="SHN10638.1"/>
    </source>
</evidence>
<dbReference type="InterPro" id="IPR046720">
    <property type="entry name" value="DUF6612"/>
</dbReference>
<dbReference type="Pfam" id="PF20316">
    <property type="entry name" value="DUF6612"/>
    <property type="match status" value="1"/>
</dbReference>
<sequence length="559" mass="65331">MRLKTFAFIIIFLLLTACENSLTQEEILDESVNNMTKLDSFAFTLSSEFTDGMDNITTLELEGETRMDPLEASIEVVQDIYEEEQESNTYYVDDMVYYKMGEEVEDLIKVELDETPSQLITAVQVFQSEQDKLEFEEEENEYVYTYTTSVNNTSFLESIYPDYLHSASFERIAMDFEYTDNIELHTAIKIDKETFLINELAIEYTGDYNVLNKDDPPTISEKIQFNFTKHNTIEEINLPEEDIQNAKTFMEFFGLDDVEIDENKLIEERNIEEEIKGNTSGNLMNEGRLATDGTWLYYSVSKKGLFRSKLDGNEREQLSESEVSSINIADDWLFFIDRTKGHLVYRMNKDGSGQRQVSGVYAEYLTVVNGWVYYIPNVNNPTGDTHILRSKTNLTNNDIIVDHSRQLIVANGYLIYKDYGQTLRVIDLLDDELRPDSLFANVEARNYAVSGDWLYYENVEDNYTIYRKNFKSRIEEKLVDQHSDSFNIAGDNVFYRNMDDDGRLYRYNITSDANQKISETAVHKLHVVENYLYFTLLENYEPEWYRMKLDGHYIEEADF</sequence>
<reference evidence="2 3" key="1">
    <citation type="submission" date="2016-11" db="EMBL/GenBank/DDBJ databases">
        <authorList>
            <person name="Jaros S."/>
            <person name="Januszkiewicz K."/>
            <person name="Wedrychowicz H."/>
        </authorList>
    </citation>
    <scope>NUCLEOTIDE SEQUENCE [LARGE SCALE GENOMIC DNA]</scope>
    <source>
        <strain evidence="2 3">CGMCC 1.10681</strain>
    </source>
</reference>
<protein>
    <recommendedName>
        <fullName evidence="1">Prolow-density lipoprotein receptor-related protein 1-like beta-propeller domain-containing protein</fullName>
    </recommendedName>
</protein>
<dbReference type="Proteomes" id="UP000184184">
    <property type="component" value="Unassembled WGS sequence"/>
</dbReference>
<dbReference type="RefSeq" id="WP_073201623.1">
    <property type="nucleotide sequence ID" value="NZ_FRCZ01000003.1"/>
</dbReference>
<dbReference type="AlphaFoldDB" id="A0A1M7P292"/>
<dbReference type="PANTHER" id="PTHR32256">
    <property type="match status" value="1"/>
</dbReference>
<dbReference type="OrthoDB" id="1889751at2"/>
<dbReference type="Pfam" id="PF16472">
    <property type="entry name" value="DUF5050"/>
    <property type="match status" value="1"/>
</dbReference>
<dbReference type="SUPFAM" id="SSF82171">
    <property type="entry name" value="DPP6 N-terminal domain-like"/>
    <property type="match status" value="1"/>
</dbReference>
<dbReference type="STRING" id="1027249.SAMN05216179_1920"/>
<evidence type="ECO:0000259" key="1">
    <source>
        <dbReference type="Pfam" id="PF16472"/>
    </source>
</evidence>
<proteinExistence type="predicted"/>
<keyword evidence="3" id="KW-1185">Reference proteome</keyword>
<dbReference type="EMBL" id="FRCZ01000003">
    <property type="protein sequence ID" value="SHN10638.1"/>
    <property type="molecule type" value="Genomic_DNA"/>
</dbReference>
<evidence type="ECO:0000313" key="3">
    <source>
        <dbReference type="Proteomes" id="UP000184184"/>
    </source>
</evidence>
<organism evidence="2 3">
    <name type="scientific">Gracilibacillus kekensis</name>
    <dbReference type="NCBI Taxonomy" id="1027249"/>
    <lineage>
        <taxon>Bacteria</taxon>
        <taxon>Bacillati</taxon>
        <taxon>Bacillota</taxon>
        <taxon>Bacilli</taxon>
        <taxon>Bacillales</taxon>
        <taxon>Bacillaceae</taxon>
        <taxon>Gracilibacillus</taxon>
    </lineage>
</organism>
<accession>A0A1M7P292</accession>